<accession>A0ABQ8YTW0</accession>
<comment type="caution">
    <text evidence="2">The sequence shown here is derived from an EMBL/GenBank/DDBJ whole genome shotgun (WGS) entry which is preliminary data.</text>
</comment>
<evidence type="ECO:0000313" key="2">
    <source>
        <dbReference type="EMBL" id="KAJ6248034.1"/>
    </source>
</evidence>
<dbReference type="Proteomes" id="UP001150062">
    <property type="component" value="Unassembled WGS sequence"/>
</dbReference>
<feature type="compositionally biased region" description="Low complexity" evidence="1">
    <location>
        <begin position="623"/>
        <end position="688"/>
    </location>
</feature>
<keyword evidence="3" id="KW-1185">Reference proteome</keyword>
<evidence type="ECO:0000313" key="3">
    <source>
        <dbReference type="Proteomes" id="UP001150062"/>
    </source>
</evidence>
<dbReference type="PANTHER" id="PTHR22571:SF51">
    <property type="entry name" value="FILAGGRIN"/>
    <property type="match status" value="1"/>
</dbReference>
<feature type="region of interest" description="Disordered" evidence="1">
    <location>
        <begin position="589"/>
        <end position="775"/>
    </location>
</feature>
<gene>
    <name evidence="2" type="ORF">M0813_18136</name>
</gene>
<feature type="region of interest" description="Disordered" evidence="1">
    <location>
        <begin position="233"/>
        <end position="374"/>
    </location>
</feature>
<feature type="compositionally biased region" description="Low complexity" evidence="1">
    <location>
        <begin position="705"/>
        <end position="775"/>
    </location>
</feature>
<evidence type="ECO:0000256" key="1">
    <source>
        <dbReference type="SAM" id="MobiDB-lite"/>
    </source>
</evidence>
<feature type="compositionally biased region" description="Basic residues" evidence="1">
    <location>
        <begin position="492"/>
        <end position="509"/>
    </location>
</feature>
<feature type="region of interest" description="Disordered" evidence="1">
    <location>
        <begin position="463"/>
        <end position="515"/>
    </location>
</feature>
<feature type="compositionally biased region" description="Basic and acidic residues" evidence="1">
    <location>
        <begin position="609"/>
        <end position="622"/>
    </location>
</feature>
<protein>
    <submittedName>
        <fullName evidence="2">Set1 complex component shg1</fullName>
    </submittedName>
</protein>
<name>A0ABQ8YTW0_9EUKA</name>
<reference evidence="2" key="1">
    <citation type="submission" date="2022-08" db="EMBL/GenBank/DDBJ databases">
        <title>Novel sulfate-reducing endosymbionts in the free-living metamonad Anaeramoeba.</title>
        <authorList>
            <person name="Jerlstrom-Hultqvist J."/>
            <person name="Cepicka I."/>
            <person name="Gallot-Lavallee L."/>
            <person name="Salas-Leiva D."/>
            <person name="Curtis B.A."/>
            <person name="Zahonova K."/>
            <person name="Pipaliya S."/>
            <person name="Dacks J."/>
            <person name="Roger A.J."/>
        </authorList>
    </citation>
    <scope>NUCLEOTIDE SEQUENCE</scope>
    <source>
        <strain evidence="2">Schooner1</strain>
    </source>
</reference>
<feature type="compositionally biased region" description="Basic and acidic residues" evidence="1">
    <location>
        <begin position="332"/>
        <end position="367"/>
    </location>
</feature>
<feature type="compositionally biased region" description="Basic and acidic residues" evidence="1">
    <location>
        <begin position="468"/>
        <end position="479"/>
    </location>
</feature>
<dbReference type="InterPro" id="IPR052503">
    <property type="entry name" value="S100-fused_Epidermal_Struct"/>
</dbReference>
<dbReference type="EMBL" id="JAOAOG010000119">
    <property type="protein sequence ID" value="KAJ6248034.1"/>
    <property type="molecule type" value="Genomic_DNA"/>
</dbReference>
<organism evidence="2 3">
    <name type="scientific">Anaeramoeba flamelloides</name>
    <dbReference type="NCBI Taxonomy" id="1746091"/>
    <lineage>
        <taxon>Eukaryota</taxon>
        <taxon>Metamonada</taxon>
        <taxon>Anaeramoebidae</taxon>
        <taxon>Anaeramoeba</taxon>
    </lineage>
</organism>
<sequence>MSEIFILIVKVGSHEINLPLEDGEDLQVRDLVAIAQEKNTFSPLIISGFQDVNGEFLFSDEYLGDILGSGDTVYALNGVKRIQTESSTTTTFTLSPKTTSIPKTTRVIATTLQQQEKLLYELISDSSSSSNSESENLEYETNRNILLDEVLFKSEISSQSDDEFLNILENEYDSDNEFSNLLETEEAYALNGDQQKKKVLKIKSIQNEDWSQYSFDNAKFGSFYLPSIVNETKKQKEKDKEKKNEREREKEKKKEREKEKIEKEKEKAKVKEKEKEKKKEREREQKKQKQKQLELERRISQNINLFLENDNKKQNQKKKPSSKLSNNKKNSHQKEKEKKKEMQKEKEKQKEKENKNKKTRSPKEIGRKTNPKSKIKFSVSIKTPQAKAKQKDCVLWVSKIQNEIGILLNNGVEKKKQIDKKILLDNKKQICNIKVRFNKDEFRIFFKNKENFQKFKHLLLKKNIKTPNSKDRNKKENKSGSRSGSGSGSAQRGHRHNRHKSEKSNKKKFQINVLDSSSKIKKHSINLEIINEKIRLSKKEKIYHISSLKKAKLCSQSKSFVLKFEKKNIYFEFVNKNDFNHLNKYFSLNNSKNNKNSSNNNTNNKSNTNRKDNTNRNKRYIDNKNSTPTSHNNNNNHKNHNNNNNNKNNNNNNDNKNNRNNKNNKNTNNSNNNHKNNKNTNNTNNNNNNHKKTNNNNKNNHKNHNNNNNSNNKNKNNNNNTNNTNNQSNNNNNNHKNNNNNNKNNKNSNNSNNTNNNNHKNTNNNSNNTNNTNNSNNKSINSLECNDNCHFIINLLNEEFKIIKKEINLSLKNGIISFNDEKDNTISSLASRIMYFNNIKNQAQGELFFIRKNITYYIEFENQNLQKKFQLLHRNQMKNNNERFFYIYLLNSKNKVISPGIIVIQKIKLKIIFPKTVIRTKLEQIKYLENRKKSRISDLILHKNRIRVYFEKSNYRRHFSKFVKGKVKEIMKYTTLRALAKMPIVLVDKAGEPLCDGILSVCDNKLTITSQGDVPIEANVDETFLQLAPIIPKFIVMFFKENKSKLYFELKNANHLKNLKAKFTVLNDTVQTNYTAKLISTSSEKLSPNSIVRCNFLNNGKSLIISSMKISSIQIHFTIRLHSRCLVKKDNQRIVQLAFSKRNFITLDFGLNKTSQSFYQEIMKTIKLISSEKKK</sequence>
<feature type="compositionally biased region" description="Low complexity" evidence="1">
    <location>
        <begin position="589"/>
        <end position="607"/>
    </location>
</feature>
<feature type="compositionally biased region" description="Basic and acidic residues" evidence="1">
    <location>
        <begin position="233"/>
        <end position="299"/>
    </location>
</feature>
<dbReference type="PANTHER" id="PTHR22571">
    <property type="entry name" value="FILAGGRIN-RELATED"/>
    <property type="match status" value="1"/>
</dbReference>
<feature type="compositionally biased region" description="Basic residues" evidence="1">
    <location>
        <begin position="689"/>
        <end position="704"/>
    </location>
</feature>
<proteinExistence type="predicted"/>